<comment type="caution">
    <text evidence="1">The sequence shown here is derived from an EMBL/GenBank/DDBJ whole genome shotgun (WGS) entry which is preliminary data.</text>
</comment>
<name>A0A2N3PRA0_9PROT</name>
<dbReference type="Proteomes" id="UP000233293">
    <property type="component" value="Unassembled WGS sequence"/>
</dbReference>
<dbReference type="OrthoDB" id="5379188at2"/>
<dbReference type="EMBL" id="PIUM01000025">
    <property type="protein sequence ID" value="PKU22925.1"/>
    <property type="molecule type" value="Genomic_DNA"/>
</dbReference>
<gene>
    <name evidence="1" type="ORF">CWS72_18905</name>
</gene>
<protein>
    <recommendedName>
        <fullName evidence="3">HNH endonuclease</fullName>
    </recommendedName>
</protein>
<reference evidence="2" key="1">
    <citation type="submission" date="2017-12" db="EMBL/GenBank/DDBJ databases">
        <title>Draft genome sequence of Telmatospirillum siberiense 26-4b1T, an acidotolerant peatland alphaproteobacterium potentially involved in sulfur cycling.</title>
        <authorList>
            <person name="Hausmann B."/>
            <person name="Pjevac P."/>
            <person name="Schreck K."/>
            <person name="Herbold C.W."/>
            <person name="Daims H."/>
            <person name="Wagner M."/>
            <person name="Pester M."/>
            <person name="Loy A."/>
        </authorList>
    </citation>
    <scope>NUCLEOTIDE SEQUENCE [LARGE SCALE GENOMIC DNA]</scope>
    <source>
        <strain evidence="2">26-4b1</strain>
    </source>
</reference>
<proteinExistence type="predicted"/>
<accession>A0A2N3PRA0</accession>
<evidence type="ECO:0000313" key="1">
    <source>
        <dbReference type="EMBL" id="PKU22925.1"/>
    </source>
</evidence>
<keyword evidence="2" id="KW-1185">Reference proteome</keyword>
<evidence type="ECO:0000313" key="2">
    <source>
        <dbReference type="Proteomes" id="UP000233293"/>
    </source>
</evidence>
<dbReference type="AlphaFoldDB" id="A0A2N3PRA0"/>
<sequence>MGHQTPQNPYSDRHRDDFDKSTIAAVAKRSAFQCTICSAVTVGASAEAPNAVINVGVAAHIAAASPRGPRYDPSMTPTQRSGIENAIWLCQTHAKLIDDDCVEWTSARLHYIKRDHEQSVRLLIGIPRKAASSQPETQSIAQEYAFAVIRALTPAYKAILAPMLQDRNLGDDSEVGILMAGSPMNGTEMAERATPWTVFVKPAWLKWVLQGHGAGFGLPGEVPPDQIYGKIPGWPDEFFEFLAAIVETETTFEWQRILAGYLVLAQCPGRA</sequence>
<dbReference type="RefSeq" id="WP_101252199.1">
    <property type="nucleotide sequence ID" value="NZ_PIUM01000025.1"/>
</dbReference>
<organism evidence="1 2">
    <name type="scientific">Telmatospirillum siberiense</name>
    <dbReference type="NCBI Taxonomy" id="382514"/>
    <lineage>
        <taxon>Bacteria</taxon>
        <taxon>Pseudomonadati</taxon>
        <taxon>Pseudomonadota</taxon>
        <taxon>Alphaproteobacteria</taxon>
        <taxon>Rhodospirillales</taxon>
        <taxon>Rhodospirillaceae</taxon>
        <taxon>Telmatospirillum</taxon>
    </lineage>
</organism>
<evidence type="ECO:0008006" key="3">
    <source>
        <dbReference type="Google" id="ProtNLM"/>
    </source>
</evidence>